<dbReference type="Pfam" id="PF13561">
    <property type="entry name" value="adh_short_C2"/>
    <property type="match status" value="1"/>
</dbReference>
<dbReference type="PRINTS" id="PR00080">
    <property type="entry name" value="SDRFAMILY"/>
</dbReference>
<proteinExistence type="inferred from homology"/>
<accession>A0A0W1ALQ0</accession>
<organism evidence="3 4">
    <name type="scientific">Legionella waltersii</name>
    <dbReference type="NCBI Taxonomy" id="66969"/>
    <lineage>
        <taxon>Bacteria</taxon>
        <taxon>Pseudomonadati</taxon>
        <taxon>Pseudomonadota</taxon>
        <taxon>Gammaproteobacteria</taxon>
        <taxon>Legionellales</taxon>
        <taxon>Legionellaceae</taxon>
        <taxon>Legionella</taxon>
    </lineage>
</organism>
<dbReference type="FunFam" id="3.40.50.720:FF:000173">
    <property type="entry name" value="3-oxoacyl-[acyl-carrier protein] reductase"/>
    <property type="match status" value="1"/>
</dbReference>
<evidence type="ECO:0000256" key="2">
    <source>
        <dbReference type="ARBA" id="ARBA00023002"/>
    </source>
</evidence>
<dbReference type="CDD" id="cd05233">
    <property type="entry name" value="SDR_c"/>
    <property type="match status" value="1"/>
</dbReference>
<dbReference type="InterPro" id="IPR050259">
    <property type="entry name" value="SDR"/>
</dbReference>
<dbReference type="InterPro" id="IPR036291">
    <property type="entry name" value="NAD(P)-bd_dom_sf"/>
</dbReference>
<dbReference type="STRING" id="66969.Lwal_0745"/>
<evidence type="ECO:0000313" key="3">
    <source>
        <dbReference type="EMBL" id="KTD82268.1"/>
    </source>
</evidence>
<keyword evidence="4" id="KW-1185">Reference proteome</keyword>
<dbReference type="PANTHER" id="PTHR42879">
    <property type="entry name" value="3-OXOACYL-(ACYL-CARRIER-PROTEIN) REDUCTASE"/>
    <property type="match status" value="1"/>
</dbReference>
<dbReference type="PRINTS" id="PR00081">
    <property type="entry name" value="GDHRDH"/>
</dbReference>
<dbReference type="AlphaFoldDB" id="A0A0W1ALQ0"/>
<dbReference type="InterPro" id="IPR002347">
    <property type="entry name" value="SDR_fam"/>
</dbReference>
<evidence type="ECO:0000313" key="4">
    <source>
        <dbReference type="Proteomes" id="UP000054729"/>
    </source>
</evidence>
<comment type="similarity">
    <text evidence="1">Belongs to the short-chain dehydrogenases/reductases (SDR) family.</text>
</comment>
<comment type="caution">
    <text evidence="3">The sequence shown here is derived from an EMBL/GenBank/DDBJ whole genome shotgun (WGS) entry which is preliminary data.</text>
</comment>
<dbReference type="GO" id="GO:0016491">
    <property type="term" value="F:oxidoreductase activity"/>
    <property type="evidence" value="ECO:0007669"/>
    <property type="project" value="UniProtKB-KW"/>
</dbReference>
<dbReference type="PANTHER" id="PTHR42879:SF2">
    <property type="entry name" value="3-OXOACYL-[ACYL-CARRIER-PROTEIN] REDUCTASE FABG"/>
    <property type="match status" value="1"/>
</dbReference>
<dbReference type="Proteomes" id="UP000054729">
    <property type="component" value="Unassembled WGS sequence"/>
</dbReference>
<evidence type="ECO:0000256" key="1">
    <source>
        <dbReference type="ARBA" id="ARBA00006484"/>
    </source>
</evidence>
<reference evidence="3 4" key="1">
    <citation type="submission" date="2015-11" db="EMBL/GenBank/DDBJ databases">
        <title>Genomic analysis of 38 Legionella species identifies large and diverse effector repertoires.</title>
        <authorList>
            <person name="Burstein D."/>
            <person name="Amaro F."/>
            <person name="Zusman T."/>
            <person name="Lifshitz Z."/>
            <person name="Cohen O."/>
            <person name="Gilbert J.A."/>
            <person name="Pupko T."/>
            <person name="Shuman H.A."/>
            <person name="Segal G."/>
        </authorList>
    </citation>
    <scope>NUCLEOTIDE SEQUENCE [LARGE SCALE GENOMIC DNA]</scope>
    <source>
        <strain evidence="3 4">ATCC 51914</strain>
    </source>
</reference>
<dbReference type="Gene3D" id="3.40.50.720">
    <property type="entry name" value="NAD(P)-binding Rossmann-like Domain"/>
    <property type="match status" value="1"/>
</dbReference>
<dbReference type="PATRIC" id="fig|66969.6.peg.814"/>
<protein>
    <submittedName>
        <fullName evidence="3">3-oxoacyl-ACP reductase</fullName>
    </submittedName>
</protein>
<name>A0A0W1ALQ0_9GAMM</name>
<dbReference type="EMBL" id="LNZB01000015">
    <property type="protein sequence ID" value="KTD82268.1"/>
    <property type="molecule type" value="Genomic_DNA"/>
</dbReference>
<keyword evidence="2" id="KW-0560">Oxidoreductase</keyword>
<dbReference type="OrthoDB" id="9809287at2"/>
<gene>
    <name evidence="3" type="primary">fabG_1</name>
    <name evidence="3" type="ORF">Lwal_0745</name>
</gene>
<dbReference type="SUPFAM" id="SSF51735">
    <property type="entry name" value="NAD(P)-binding Rossmann-fold domains"/>
    <property type="match status" value="1"/>
</dbReference>
<sequence>MKKRTALITGAEKGIGLAISRRLSNLHYDVIGIDLGIQPREYPGRLYQTNLSNLHDAESCFSSILKNHEIDILINNVGISIAQKITEIDFNDFDKVFNLNVKIAALAAKLIAPGMIKKNWGRIVNISSIRAFGGKDTSTYGASKAALIGCTLNWAVELAPHGITVNCVAPGAIDTEMFRKNYPQGSQLETDFLKHIPMSRVGNQEDIASAVEYLASENAGYITGQVLVIDGGLTLISV</sequence>
<dbReference type="RefSeq" id="WP_058479568.1">
    <property type="nucleotide sequence ID" value="NZ_CAAAIQ010000006.1"/>
</dbReference>